<dbReference type="SMART" id="SM01040">
    <property type="entry name" value="Bro-N"/>
    <property type="match status" value="1"/>
</dbReference>
<dbReference type="PANTHER" id="PTHR36180:SF2">
    <property type="entry name" value="BRO FAMILY PROTEIN"/>
    <property type="match status" value="1"/>
</dbReference>
<dbReference type="EMBL" id="BK016159">
    <property type="protein sequence ID" value="DAF98997.1"/>
    <property type="molecule type" value="Genomic_DNA"/>
</dbReference>
<name>A0A8S5UWY9_9CAUD</name>
<accession>A0A8S5UWY9</accession>
<feature type="domain" description="Bro-N" evidence="1">
    <location>
        <begin position="1"/>
        <end position="107"/>
    </location>
</feature>
<evidence type="ECO:0000313" key="2">
    <source>
        <dbReference type="EMBL" id="DAF98997.1"/>
    </source>
</evidence>
<proteinExistence type="predicted"/>
<evidence type="ECO:0000259" key="1">
    <source>
        <dbReference type="PROSITE" id="PS51750"/>
    </source>
</evidence>
<sequence length="253" mass="28320">MTNIQIFQNDQFGEIRTIEENGNILFCGSDVAKSLGYTNPSKALNDHCKGDLTKRYPIVDALGRQQDTIFILESDLYRLIFSSKLPSAETFTDWITEDVLPTIRKTGGYVANDDLFLATYLPNADDATKAMFTATLATVRTLNARIEADKPKVLFAEAVEAADNSILIGDLAKLLRQNGVDIGQRRLFGWLRDNGYLIKSGESKNMPTQYSMERGLMEVKERTVTLPNESIRVTRTTKITGKGQTFFVNKFLA</sequence>
<protein>
    <submittedName>
        <fullName evidence="2">Repressor domain protein</fullName>
    </submittedName>
</protein>
<dbReference type="PANTHER" id="PTHR36180">
    <property type="entry name" value="DNA-BINDING PROTEIN-RELATED-RELATED"/>
    <property type="match status" value="1"/>
</dbReference>
<dbReference type="Pfam" id="PF02498">
    <property type="entry name" value="Bro-N"/>
    <property type="match status" value="1"/>
</dbReference>
<dbReference type="PROSITE" id="PS51750">
    <property type="entry name" value="BRO_N"/>
    <property type="match status" value="1"/>
</dbReference>
<organism evidence="2">
    <name type="scientific">Siphoviridae sp. ctDmR33</name>
    <dbReference type="NCBI Taxonomy" id="2825389"/>
    <lineage>
        <taxon>Viruses</taxon>
        <taxon>Duplodnaviria</taxon>
        <taxon>Heunggongvirae</taxon>
        <taxon>Uroviricota</taxon>
        <taxon>Caudoviricetes</taxon>
    </lineage>
</organism>
<dbReference type="GO" id="GO:0003677">
    <property type="term" value="F:DNA binding"/>
    <property type="evidence" value="ECO:0007669"/>
    <property type="project" value="InterPro"/>
</dbReference>
<dbReference type="InterPro" id="IPR005039">
    <property type="entry name" value="Ant_C"/>
</dbReference>
<dbReference type="InterPro" id="IPR003497">
    <property type="entry name" value="BRO_N_domain"/>
</dbReference>
<dbReference type="Pfam" id="PF03374">
    <property type="entry name" value="ANT"/>
    <property type="match status" value="1"/>
</dbReference>
<reference evidence="2" key="1">
    <citation type="journal article" date="2021" name="Proc. Natl. Acad. Sci. U.S.A.">
        <title>A Catalog of Tens of Thousands of Viruses from Human Metagenomes Reveals Hidden Associations with Chronic Diseases.</title>
        <authorList>
            <person name="Tisza M.J."/>
            <person name="Buck C.B."/>
        </authorList>
    </citation>
    <scope>NUCLEOTIDE SEQUENCE</scope>
    <source>
        <strain evidence="2">CtDmR33</strain>
    </source>
</reference>